<dbReference type="Proteomes" id="UP000327424">
    <property type="component" value="Chromosome"/>
</dbReference>
<dbReference type="EMBL" id="CP044399">
    <property type="protein sequence ID" value="QFI38687.1"/>
    <property type="molecule type" value="Genomic_DNA"/>
</dbReference>
<accession>A0A5J6WL13</accession>
<name>A0A5J6WL13_MORMI</name>
<evidence type="ECO:0000313" key="1">
    <source>
        <dbReference type="EMBL" id="QFI38687.1"/>
    </source>
</evidence>
<sequence length="105" mass="12231">MKKTFVLNHPKIIPARQVEAIKSEIRKYIKRERKKTLPKGVDYWDFDCKYGATEQEAQVIHLSEINKSIDGGDLNKDASFYIEILVKDGIRVINEEDEDLDYGEE</sequence>
<organism evidence="1 2">
    <name type="scientific">Moritella marina ATCC 15381</name>
    <dbReference type="NCBI Taxonomy" id="1202962"/>
    <lineage>
        <taxon>Bacteria</taxon>
        <taxon>Pseudomonadati</taxon>
        <taxon>Pseudomonadota</taxon>
        <taxon>Gammaproteobacteria</taxon>
        <taxon>Alteromonadales</taxon>
        <taxon>Moritellaceae</taxon>
        <taxon>Moritella</taxon>
    </lineage>
</organism>
<keyword evidence="2" id="KW-1185">Reference proteome</keyword>
<dbReference type="AlphaFoldDB" id="A0A5J6WL13"/>
<dbReference type="KEGG" id="mmaa:FR932_12915"/>
<proteinExistence type="predicted"/>
<protein>
    <submittedName>
        <fullName evidence="1">Uncharacterized protein</fullName>
    </submittedName>
</protein>
<evidence type="ECO:0000313" key="2">
    <source>
        <dbReference type="Proteomes" id="UP000327424"/>
    </source>
</evidence>
<reference evidence="1 2" key="1">
    <citation type="submission" date="2019-09" db="EMBL/GenBank/DDBJ databases">
        <title>Hybrid Assembly of the complete Genome of the Deep-Sea Bacterium Moritella marina from long Nanopore and Illumina reads.</title>
        <authorList>
            <person name="Magin S."/>
            <person name="Georgoulis A."/>
            <person name="Papadimitriou K."/>
            <person name="Iliakis G."/>
            <person name="Vorgias C.E."/>
        </authorList>
    </citation>
    <scope>NUCLEOTIDE SEQUENCE [LARGE SCALE GENOMIC DNA]</scope>
    <source>
        <strain evidence="1 2">MP-1</strain>
    </source>
</reference>
<dbReference type="InterPro" id="IPR046170">
    <property type="entry name" value="DUF6172"/>
</dbReference>
<gene>
    <name evidence="1" type="ORF">FR932_12915</name>
</gene>
<dbReference type="OrthoDB" id="9794656at2"/>
<dbReference type="Pfam" id="PF19669">
    <property type="entry name" value="DUF6172"/>
    <property type="match status" value="1"/>
</dbReference>
<dbReference type="RefSeq" id="WP_019439521.1">
    <property type="nucleotide sequence ID" value="NZ_ALOE01000002.1"/>
</dbReference>